<name>X0TXA9_9ZZZZ</name>
<organism evidence="2">
    <name type="scientific">marine sediment metagenome</name>
    <dbReference type="NCBI Taxonomy" id="412755"/>
    <lineage>
        <taxon>unclassified sequences</taxon>
        <taxon>metagenomes</taxon>
        <taxon>ecological metagenomes</taxon>
    </lineage>
</organism>
<dbReference type="AlphaFoldDB" id="X0TXA9"/>
<feature type="region of interest" description="Disordered" evidence="1">
    <location>
        <begin position="1"/>
        <end position="25"/>
    </location>
</feature>
<protein>
    <submittedName>
        <fullName evidence="2">Uncharacterized protein</fullName>
    </submittedName>
</protein>
<proteinExistence type="predicted"/>
<comment type="caution">
    <text evidence="2">The sequence shown here is derived from an EMBL/GenBank/DDBJ whole genome shotgun (WGS) entry which is preliminary data.</text>
</comment>
<reference evidence="2" key="1">
    <citation type="journal article" date="2014" name="Front. Microbiol.">
        <title>High frequency of phylogenetically diverse reductive dehalogenase-homologous genes in deep subseafloor sedimentary metagenomes.</title>
        <authorList>
            <person name="Kawai M."/>
            <person name="Futagami T."/>
            <person name="Toyoda A."/>
            <person name="Takaki Y."/>
            <person name="Nishi S."/>
            <person name="Hori S."/>
            <person name="Arai W."/>
            <person name="Tsubouchi T."/>
            <person name="Morono Y."/>
            <person name="Uchiyama I."/>
            <person name="Ito T."/>
            <person name="Fujiyama A."/>
            <person name="Inagaki F."/>
            <person name="Takami H."/>
        </authorList>
    </citation>
    <scope>NUCLEOTIDE SEQUENCE</scope>
    <source>
        <strain evidence="2">Expedition CK06-06</strain>
    </source>
</reference>
<accession>X0TXA9</accession>
<gene>
    <name evidence="2" type="ORF">S01H1_21178</name>
</gene>
<sequence>MQEKKQSRGGVRIPGPGKKIGRPKGSFKTLKKRCLNVRIEPELDDFIQSQSEGKTEIVEIALYELKQKRGA</sequence>
<dbReference type="EMBL" id="BARS01011698">
    <property type="protein sequence ID" value="GAF92777.1"/>
    <property type="molecule type" value="Genomic_DNA"/>
</dbReference>
<evidence type="ECO:0000256" key="1">
    <source>
        <dbReference type="SAM" id="MobiDB-lite"/>
    </source>
</evidence>
<evidence type="ECO:0000313" key="2">
    <source>
        <dbReference type="EMBL" id="GAF92777.1"/>
    </source>
</evidence>